<dbReference type="SUPFAM" id="SSF54786">
    <property type="entry name" value="YcfA/nrd intein domain"/>
    <property type="match status" value="1"/>
</dbReference>
<reference evidence="8" key="1">
    <citation type="submission" date="2013-08" db="EMBL/GenBank/DDBJ databases">
        <authorList>
            <person name="Mendez C."/>
            <person name="Richter M."/>
            <person name="Ferrer M."/>
            <person name="Sanchez J."/>
        </authorList>
    </citation>
    <scope>NUCLEOTIDE SEQUENCE</scope>
</reference>
<reference evidence="8" key="2">
    <citation type="journal article" date="2014" name="ISME J.">
        <title>Microbial stratification in low pH oxic and suboxic macroscopic growths along an acid mine drainage.</title>
        <authorList>
            <person name="Mendez-Garcia C."/>
            <person name="Mesa V."/>
            <person name="Sprenger R.R."/>
            <person name="Richter M."/>
            <person name="Diez M.S."/>
            <person name="Solano J."/>
            <person name="Bargiela R."/>
            <person name="Golyshina O.V."/>
            <person name="Manteca A."/>
            <person name="Ramos J.L."/>
            <person name="Gallego J.R."/>
            <person name="Llorente I."/>
            <person name="Martins Dos Santos V.A."/>
            <person name="Jensen O.N."/>
            <person name="Pelaez A.I."/>
            <person name="Sanchez J."/>
            <person name="Ferrer M."/>
        </authorList>
    </citation>
    <scope>NUCLEOTIDE SEQUENCE</scope>
</reference>
<dbReference type="AlphaFoldDB" id="T1AIH4"/>
<evidence type="ECO:0000256" key="1">
    <source>
        <dbReference type="ARBA" id="ARBA00022649"/>
    </source>
</evidence>
<dbReference type="InterPro" id="IPR038570">
    <property type="entry name" value="HicA_sf"/>
</dbReference>
<organism evidence="8">
    <name type="scientific">mine drainage metagenome</name>
    <dbReference type="NCBI Taxonomy" id="410659"/>
    <lineage>
        <taxon>unclassified sequences</taxon>
        <taxon>metagenomes</taxon>
        <taxon>ecological metagenomes</taxon>
    </lineage>
</organism>
<sequence>MSQWPSTKAKRALSALLRLGWTIKRQSGSHRTLAREGWPDFVFAFHDGEELGPRMLARIARHIGPRPETRDARAASHALTTRTDQIQ</sequence>
<dbReference type="Pfam" id="PF07927">
    <property type="entry name" value="HicA_toxin"/>
    <property type="match status" value="1"/>
</dbReference>
<protein>
    <submittedName>
        <fullName evidence="8">YcfA family protein</fullName>
    </submittedName>
</protein>
<dbReference type="InterPro" id="IPR012933">
    <property type="entry name" value="HicA_mRNA_interferase"/>
</dbReference>
<evidence type="ECO:0000256" key="2">
    <source>
        <dbReference type="ARBA" id="ARBA00022722"/>
    </source>
</evidence>
<dbReference type="Gene3D" id="3.30.920.30">
    <property type="entry name" value="Hypothetical protein"/>
    <property type="match status" value="1"/>
</dbReference>
<evidence type="ECO:0000256" key="7">
    <source>
        <dbReference type="SAM" id="MobiDB-lite"/>
    </source>
</evidence>
<proteinExistence type="predicted"/>
<dbReference type="GO" id="GO:0003729">
    <property type="term" value="F:mRNA binding"/>
    <property type="evidence" value="ECO:0007669"/>
    <property type="project" value="InterPro"/>
</dbReference>
<feature type="compositionally biased region" description="Polar residues" evidence="7">
    <location>
        <begin position="78"/>
        <end position="87"/>
    </location>
</feature>
<name>T1AIH4_9ZZZZ</name>
<keyword evidence="5" id="KW-0694">RNA-binding</keyword>
<keyword evidence="1" id="KW-1277">Toxin-antitoxin system</keyword>
<keyword evidence="3" id="KW-0255">Endonuclease</keyword>
<dbReference type="EMBL" id="AUZZ01002486">
    <property type="protein sequence ID" value="EQD60311.1"/>
    <property type="molecule type" value="Genomic_DNA"/>
</dbReference>
<evidence type="ECO:0000256" key="5">
    <source>
        <dbReference type="ARBA" id="ARBA00022884"/>
    </source>
</evidence>
<feature type="compositionally biased region" description="Basic and acidic residues" evidence="7">
    <location>
        <begin position="65"/>
        <end position="74"/>
    </location>
</feature>
<dbReference type="GO" id="GO:0004519">
    <property type="term" value="F:endonuclease activity"/>
    <property type="evidence" value="ECO:0007669"/>
    <property type="project" value="UniProtKB-KW"/>
</dbReference>
<accession>T1AIH4</accession>
<evidence type="ECO:0000256" key="4">
    <source>
        <dbReference type="ARBA" id="ARBA00022801"/>
    </source>
</evidence>
<evidence type="ECO:0000256" key="6">
    <source>
        <dbReference type="ARBA" id="ARBA00023016"/>
    </source>
</evidence>
<comment type="caution">
    <text evidence="8">The sequence shown here is derived from an EMBL/GenBank/DDBJ whole genome shotgun (WGS) entry which is preliminary data.</text>
</comment>
<feature type="region of interest" description="Disordered" evidence="7">
    <location>
        <begin position="65"/>
        <end position="87"/>
    </location>
</feature>
<keyword evidence="4" id="KW-0378">Hydrolase</keyword>
<dbReference type="GO" id="GO:0016787">
    <property type="term" value="F:hydrolase activity"/>
    <property type="evidence" value="ECO:0007669"/>
    <property type="project" value="UniProtKB-KW"/>
</dbReference>
<evidence type="ECO:0000313" key="8">
    <source>
        <dbReference type="EMBL" id="EQD60311.1"/>
    </source>
</evidence>
<feature type="non-terminal residue" evidence="8">
    <location>
        <position position="87"/>
    </location>
</feature>
<keyword evidence="2" id="KW-0540">Nuclease</keyword>
<gene>
    <name evidence="8" type="ORF">B2A_03735</name>
</gene>
<evidence type="ECO:0000256" key="3">
    <source>
        <dbReference type="ARBA" id="ARBA00022759"/>
    </source>
</evidence>
<keyword evidence="6" id="KW-0346">Stress response</keyword>